<evidence type="ECO:0000256" key="1">
    <source>
        <dbReference type="ARBA" id="ARBA00004141"/>
    </source>
</evidence>
<dbReference type="InterPro" id="IPR004698">
    <property type="entry name" value="Zn/Fe_permease_fun/pln"/>
</dbReference>
<feature type="transmembrane region" description="Helical" evidence="8">
    <location>
        <begin position="257"/>
        <end position="277"/>
    </location>
</feature>
<keyword evidence="5 8" id="KW-1133">Transmembrane helix</keyword>
<name>A0A1E3P433_WICAA</name>
<keyword evidence="7 8" id="KW-0472">Membrane</keyword>
<dbReference type="NCBIfam" id="TIGR00820">
    <property type="entry name" value="zip"/>
    <property type="match status" value="1"/>
</dbReference>
<comment type="similarity">
    <text evidence="2 8">Belongs to the ZIP transporter (TC 2.A.5) family.</text>
</comment>
<dbReference type="GO" id="GO:0000006">
    <property type="term" value="F:high-affinity zinc transmembrane transporter activity"/>
    <property type="evidence" value="ECO:0007669"/>
    <property type="project" value="TreeGrafter"/>
</dbReference>
<feature type="transmembrane region" description="Helical" evidence="8">
    <location>
        <begin position="49"/>
        <end position="69"/>
    </location>
</feature>
<comment type="subcellular location">
    <subcellularLocation>
        <location evidence="1 8">Membrane</location>
        <topology evidence="1 8">Multi-pass membrane protein</topology>
    </subcellularLocation>
</comment>
<evidence type="ECO:0000313" key="10">
    <source>
        <dbReference type="Proteomes" id="UP000094112"/>
    </source>
</evidence>
<keyword evidence="10" id="KW-1185">Reference proteome</keyword>
<dbReference type="OrthoDB" id="448280at2759"/>
<keyword evidence="6 8" id="KW-0406">Ion transport</keyword>
<dbReference type="RefSeq" id="XP_019039265.1">
    <property type="nucleotide sequence ID" value="XM_019181688.1"/>
</dbReference>
<feature type="transmembrane region" description="Helical" evidence="8">
    <location>
        <begin position="324"/>
        <end position="348"/>
    </location>
</feature>
<evidence type="ECO:0000256" key="2">
    <source>
        <dbReference type="ARBA" id="ARBA00006939"/>
    </source>
</evidence>
<evidence type="ECO:0000256" key="6">
    <source>
        <dbReference type="ARBA" id="ARBA00023065"/>
    </source>
</evidence>
<feature type="transmembrane region" description="Helical" evidence="8">
    <location>
        <begin position="81"/>
        <end position="102"/>
    </location>
</feature>
<dbReference type="GO" id="GO:0071578">
    <property type="term" value="P:zinc ion import across plasma membrane"/>
    <property type="evidence" value="ECO:0007669"/>
    <property type="project" value="TreeGrafter"/>
</dbReference>
<feature type="transmembrane region" description="Helical" evidence="8">
    <location>
        <begin position="360"/>
        <end position="381"/>
    </location>
</feature>
<dbReference type="PANTHER" id="PTHR11040:SF32">
    <property type="entry name" value="ZINC-REGULATED TRANSPORTER 1"/>
    <property type="match status" value="1"/>
</dbReference>
<keyword evidence="4 8" id="KW-0812">Transmembrane</keyword>
<dbReference type="InterPro" id="IPR003689">
    <property type="entry name" value="ZIP"/>
</dbReference>
<evidence type="ECO:0000256" key="4">
    <source>
        <dbReference type="ARBA" id="ARBA00022692"/>
    </source>
</evidence>
<dbReference type="GeneID" id="30198934"/>
<sequence length="385" mass="42680">MSDINYINQWDPSNVILNDPNVDYSWKICVLQETYFAGNEIEGSSGGRISSIFVIFFLSTGFTIFPILSRTFKWIKMPLHLYLFARYFGTGVIVATAFMHLMDPAYTQIGPNSCVGVSGNWAEFPWVPAIMMISLFTIFLTDVISDVLVERRYGGDGESHSCASDETMKAICSGYDDDDHFNDEEHNHFLKKGSQVGFSTEMTDFNSAADDSTLTVKAERGFRSQIAAFLILEFGILFHSVMIGLNLGAVNGNEFKTLYVVLVFHQSFEGLGIGARLSSIPWPENVSFVWAYLMCLLYGLVTPLSIAIGIGIRASYVSNPYRVNVISGVLDTISCGILIYSGLVELLARDFIFNPQSRKNLKLLTFNISSAMVGAATMAIISKWA</sequence>
<feature type="transmembrane region" description="Helical" evidence="8">
    <location>
        <begin position="126"/>
        <end position="149"/>
    </location>
</feature>
<evidence type="ECO:0000256" key="3">
    <source>
        <dbReference type="ARBA" id="ARBA00022448"/>
    </source>
</evidence>
<evidence type="ECO:0000256" key="8">
    <source>
        <dbReference type="RuleBase" id="RU362088"/>
    </source>
</evidence>
<evidence type="ECO:0000256" key="7">
    <source>
        <dbReference type="ARBA" id="ARBA00023136"/>
    </source>
</evidence>
<dbReference type="Pfam" id="PF02535">
    <property type="entry name" value="Zip"/>
    <property type="match status" value="1"/>
</dbReference>
<evidence type="ECO:0008006" key="11">
    <source>
        <dbReference type="Google" id="ProtNLM"/>
    </source>
</evidence>
<gene>
    <name evidence="9" type="ORF">WICANDRAFT_30108</name>
</gene>
<protein>
    <recommendedName>
        <fullName evidence="11">Zinc-regulated transporter 1</fullName>
    </recommendedName>
</protein>
<organism evidence="9 10">
    <name type="scientific">Wickerhamomyces anomalus (strain ATCC 58044 / CBS 1984 / NCYC 433 / NRRL Y-366-8)</name>
    <name type="common">Yeast</name>
    <name type="synonym">Hansenula anomala</name>
    <dbReference type="NCBI Taxonomy" id="683960"/>
    <lineage>
        <taxon>Eukaryota</taxon>
        <taxon>Fungi</taxon>
        <taxon>Dikarya</taxon>
        <taxon>Ascomycota</taxon>
        <taxon>Saccharomycotina</taxon>
        <taxon>Saccharomycetes</taxon>
        <taxon>Phaffomycetales</taxon>
        <taxon>Wickerhamomycetaceae</taxon>
        <taxon>Wickerhamomyces</taxon>
    </lineage>
</organism>
<feature type="transmembrane region" description="Helical" evidence="8">
    <location>
        <begin position="226"/>
        <end position="245"/>
    </location>
</feature>
<evidence type="ECO:0000256" key="5">
    <source>
        <dbReference type="ARBA" id="ARBA00022989"/>
    </source>
</evidence>
<accession>A0A1E3P433</accession>
<dbReference type="PANTHER" id="PTHR11040">
    <property type="entry name" value="ZINC/IRON TRANSPORTER"/>
    <property type="match status" value="1"/>
</dbReference>
<evidence type="ECO:0000313" key="9">
    <source>
        <dbReference type="EMBL" id="ODQ60058.1"/>
    </source>
</evidence>
<dbReference type="Proteomes" id="UP000094112">
    <property type="component" value="Unassembled WGS sequence"/>
</dbReference>
<keyword evidence="3 8" id="KW-0813">Transport</keyword>
<dbReference type="AlphaFoldDB" id="A0A1E3P433"/>
<reference evidence="9 10" key="1">
    <citation type="journal article" date="2016" name="Proc. Natl. Acad. Sci. U.S.A.">
        <title>Comparative genomics of biotechnologically important yeasts.</title>
        <authorList>
            <person name="Riley R."/>
            <person name="Haridas S."/>
            <person name="Wolfe K.H."/>
            <person name="Lopes M.R."/>
            <person name="Hittinger C.T."/>
            <person name="Goeker M."/>
            <person name="Salamov A.A."/>
            <person name="Wisecaver J.H."/>
            <person name="Long T.M."/>
            <person name="Calvey C.H."/>
            <person name="Aerts A.L."/>
            <person name="Barry K.W."/>
            <person name="Choi C."/>
            <person name="Clum A."/>
            <person name="Coughlan A.Y."/>
            <person name="Deshpande S."/>
            <person name="Douglass A.P."/>
            <person name="Hanson S.J."/>
            <person name="Klenk H.-P."/>
            <person name="LaButti K.M."/>
            <person name="Lapidus A."/>
            <person name="Lindquist E.A."/>
            <person name="Lipzen A.M."/>
            <person name="Meier-Kolthoff J.P."/>
            <person name="Ohm R.A."/>
            <person name="Otillar R.P."/>
            <person name="Pangilinan J.L."/>
            <person name="Peng Y."/>
            <person name="Rokas A."/>
            <person name="Rosa C.A."/>
            <person name="Scheuner C."/>
            <person name="Sibirny A.A."/>
            <person name="Slot J.C."/>
            <person name="Stielow J.B."/>
            <person name="Sun H."/>
            <person name="Kurtzman C.P."/>
            <person name="Blackwell M."/>
            <person name="Grigoriev I.V."/>
            <person name="Jeffries T.W."/>
        </authorList>
    </citation>
    <scope>NUCLEOTIDE SEQUENCE [LARGE SCALE GENOMIC DNA]</scope>
    <source>
        <strain evidence="10">ATCC 58044 / CBS 1984 / NCYC 433 / NRRL Y-366-8</strain>
    </source>
</reference>
<feature type="transmembrane region" description="Helical" evidence="8">
    <location>
        <begin position="289"/>
        <end position="312"/>
    </location>
</feature>
<dbReference type="EMBL" id="KV454210">
    <property type="protein sequence ID" value="ODQ60058.1"/>
    <property type="molecule type" value="Genomic_DNA"/>
</dbReference>
<dbReference type="GO" id="GO:0005886">
    <property type="term" value="C:plasma membrane"/>
    <property type="evidence" value="ECO:0007669"/>
    <property type="project" value="TreeGrafter"/>
</dbReference>
<proteinExistence type="inferred from homology"/>
<dbReference type="STRING" id="683960.A0A1E3P433"/>